<dbReference type="FunFam" id="3.80.30.20:FF:000001">
    <property type="entry name" value="tRNA-2-methylthio-N(6)-dimethylallyladenosine synthase 2"/>
    <property type="match status" value="1"/>
</dbReference>
<dbReference type="NCBIfam" id="TIGR01125">
    <property type="entry name" value="30S ribosomal protein S12 methylthiotransferase RimO"/>
    <property type="match status" value="1"/>
</dbReference>
<dbReference type="GO" id="GO:0035599">
    <property type="term" value="F:aspartic acid methylthiotransferase activity"/>
    <property type="evidence" value="ECO:0007669"/>
    <property type="project" value="TreeGrafter"/>
</dbReference>
<dbReference type="InterPro" id="IPR007197">
    <property type="entry name" value="rSAM"/>
</dbReference>
<evidence type="ECO:0000259" key="10">
    <source>
        <dbReference type="PROSITE" id="PS51449"/>
    </source>
</evidence>
<dbReference type="Pfam" id="PF18693">
    <property type="entry name" value="TRAM_2"/>
    <property type="match status" value="1"/>
</dbReference>
<dbReference type="PROSITE" id="PS51918">
    <property type="entry name" value="RADICAL_SAM"/>
    <property type="match status" value="1"/>
</dbReference>
<dbReference type="Pfam" id="PF00919">
    <property type="entry name" value="UPF0004"/>
    <property type="match status" value="1"/>
</dbReference>
<keyword evidence="6 8" id="KW-0408">Iron</keyword>
<feature type="binding site" evidence="8">
    <location>
        <position position="169"/>
    </location>
    <ligand>
        <name>[4Fe-4S] cluster</name>
        <dbReference type="ChEBI" id="CHEBI:49883"/>
        <label>2</label>
        <note>4Fe-4S-S-AdoMet</note>
    </ligand>
</feature>
<feature type="domain" description="Radical SAM core" evidence="11">
    <location>
        <begin position="151"/>
        <end position="377"/>
    </location>
</feature>
<dbReference type="CDD" id="cd01335">
    <property type="entry name" value="Radical_SAM"/>
    <property type="match status" value="1"/>
</dbReference>
<feature type="binding site" evidence="8">
    <location>
        <position position="91"/>
    </location>
    <ligand>
        <name>[4Fe-4S] cluster</name>
        <dbReference type="ChEBI" id="CHEBI:49883"/>
        <label>1</label>
    </ligand>
</feature>
<keyword evidence="5 8" id="KW-0479">Metal-binding</keyword>
<dbReference type="HAMAP" id="MF_01865">
    <property type="entry name" value="MTTase_RimO"/>
    <property type="match status" value="1"/>
</dbReference>
<feature type="binding site" evidence="8">
    <location>
        <position position="172"/>
    </location>
    <ligand>
        <name>[4Fe-4S] cluster</name>
        <dbReference type="ChEBI" id="CHEBI:49883"/>
        <label>2</label>
        <note>4Fe-4S-S-AdoMet</note>
    </ligand>
</feature>
<feature type="domain" description="TRAM" evidence="9">
    <location>
        <begin position="380"/>
        <end position="448"/>
    </location>
</feature>
<dbReference type="InterPro" id="IPR058240">
    <property type="entry name" value="rSAM_sf"/>
</dbReference>
<dbReference type="InterPro" id="IPR005839">
    <property type="entry name" value="Methylthiotransferase"/>
</dbReference>
<evidence type="ECO:0000256" key="7">
    <source>
        <dbReference type="ARBA" id="ARBA00023014"/>
    </source>
</evidence>
<dbReference type="PROSITE" id="PS50926">
    <property type="entry name" value="TRAM"/>
    <property type="match status" value="1"/>
</dbReference>
<keyword evidence="12" id="KW-0687">Ribonucleoprotein</keyword>
<proteinExistence type="inferred from homology"/>
<dbReference type="GO" id="GO:0103039">
    <property type="term" value="F:protein methylthiotransferase activity"/>
    <property type="evidence" value="ECO:0007669"/>
    <property type="project" value="UniProtKB-EC"/>
</dbReference>
<dbReference type="InterPro" id="IPR023404">
    <property type="entry name" value="rSAM_horseshoe"/>
</dbReference>
<reference evidence="12" key="2">
    <citation type="journal article" date="2021" name="PeerJ">
        <title>Extensive microbial diversity within the chicken gut microbiome revealed by metagenomics and culture.</title>
        <authorList>
            <person name="Gilroy R."/>
            <person name="Ravi A."/>
            <person name="Getino M."/>
            <person name="Pursley I."/>
            <person name="Horton D.L."/>
            <person name="Alikhan N.F."/>
            <person name="Baker D."/>
            <person name="Gharbi K."/>
            <person name="Hall N."/>
            <person name="Watson M."/>
            <person name="Adriaenssens E.M."/>
            <person name="Foster-Nyarko E."/>
            <person name="Jarju S."/>
            <person name="Secka A."/>
            <person name="Antonio M."/>
            <person name="Oren A."/>
            <person name="Chaudhuri R.R."/>
            <person name="La Ragione R."/>
            <person name="Hildebrand F."/>
            <person name="Pallen M.J."/>
        </authorList>
    </citation>
    <scope>NUCLEOTIDE SEQUENCE</scope>
    <source>
        <strain evidence="12">9366</strain>
    </source>
</reference>
<dbReference type="InterPro" id="IPR013848">
    <property type="entry name" value="Methylthiotransferase_N"/>
</dbReference>
<dbReference type="SMART" id="SM00729">
    <property type="entry name" value="Elp3"/>
    <property type="match status" value="1"/>
</dbReference>
<comment type="caution">
    <text evidence="12">The sequence shown here is derived from an EMBL/GenBank/DDBJ whole genome shotgun (WGS) entry which is preliminary data.</text>
</comment>
<dbReference type="GO" id="GO:0005840">
    <property type="term" value="C:ribosome"/>
    <property type="evidence" value="ECO:0007669"/>
    <property type="project" value="UniProtKB-KW"/>
</dbReference>
<reference evidence="12" key="1">
    <citation type="submission" date="2020-10" db="EMBL/GenBank/DDBJ databases">
        <authorList>
            <person name="Gilroy R."/>
        </authorList>
    </citation>
    <scope>NUCLEOTIDE SEQUENCE</scope>
    <source>
        <strain evidence="12">9366</strain>
    </source>
</reference>
<dbReference type="Gene3D" id="3.80.30.20">
    <property type="entry name" value="tm_1862 like domain"/>
    <property type="match status" value="1"/>
</dbReference>
<dbReference type="SFLD" id="SFLDG01061">
    <property type="entry name" value="methylthiotransferase"/>
    <property type="match status" value="1"/>
</dbReference>
<evidence type="ECO:0000256" key="6">
    <source>
        <dbReference type="ARBA" id="ARBA00023004"/>
    </source>
</evidence>
<keyword evidence="3 8" id="KW-0808">Transferase</keyword>
<comment type="function">
    <text evidence="8">Catalyzes the methylthiolation of an aspartic acid residue of ribosomal protein uS12.</text>
</comment>
<dbReference type="GO" id="GO:0046872">
    <property type="term" value="F:metal ion binding"/>
    <property type="evidence" value="ECO:0007669"/>
    <property type="project" value="UniProtKB-KW"/>
</dbReference>
<dbReference type="SFLD" id="SFLDF00274">
    <property type="entry name" value="ribosomal_protein_S12_methylth"/>
    <property type="match status" value="1"/>
</dbReference>
<evidence type="ECO:0000259" key="9">
    <source>
        <dbReference type="PROSITE" id="PS50926"/>
    </source>
</evidence>
<dbReference type="PROSITE" id="PS01278">
    <property type="entry name" value="MTTASE_RADICAL"/>
    <property type="match status" value="1"/>
</dbReference>
<evidence type="ECO:0000313" key="13">
    <source>
        <dbReference type="Proteomes" id="UP000824145"/>
    </source>
</evidence>
<dbReference type="Gene3D" id="3.40.50.12160">
    <property type="entry name" value="Methylthiotransferase, N-terminal domain"/>
    <property type="match status" value="1"/>
</dbReference>
<dbReference type="EMBL" id="DVNJ01000021">
    <property type="protein sequence ID" value="HIU62965.1"/>
    <property type="molecule type" value="Genomic_DNA"/>
</dbReference>
<evidence type="ECO:0000313" key="12">
    <source>
        <dbReference type="EMBL" id="HIU62965.1"/>
    </source>
</evidence>
<dbReference type="InterPro" id="IPR006638">
    <property type="entry name" value="Elp3/MiaA/NifB-like_rSAM"/>
</dbReference>
<gene>
    <name evidence="8 12" type="primary">rimO</name>
    <name evidence="12" type="ORF">IAB07_04295</name>
</gene>
<feature type="binding site" evidence="8">
    <location>
        <position position="165"/>
    </location>
    <ligand>
        <name>[4Fe-4S] cluster</name>
        <dbReference type="ChEBI" id="CHEBI:49883"/>
        <label>2</label>
        <note>4Fe-4S-S-AdoMet</note>
    </ligand>
</feature>
<evidence type="ECO:0000259" key="11">
    <source>
        <dbReference type="PROSITE" id="PS51918"/>
    </source>
</evidence>
<evidence type="ECO:0000256" key="1">
    <source>
        <dbReference type="ARBA" id="ARBA00022485"/>
    </source>
</evidence>
<keyword evidence="4 8" id="KW-0949">S-adenosyl-L-methionine</keyword>
<dbReference type="SFLD" id="SFLDS00029">
    <property type="entry name" value="Radical_SAM"/>
    <property type="match status" value="1"/>
</dbReference>
<feature type="binding site" evidence="8">
    <location>
        <position position="57"/>
    </location>
    <ligand>
        <name>[4Fe-4S] cluster</name>
        <dbReference type="ChEBI" id="CHEBI:49883"/>
        <label>1</label>
    </ligand>
</feature>
<dbReference type="PANTHER" id="PTHR43837:SF1">
    <property type="entry name" value="RIBOSOMAL PROTEIN US12 METHYLTHIOTRANSFERASE RIMO"/>
    <property type="match status" value="1"/>
</dbReference>
<evidence type="ECO:0000256" key="5">
    <source>
        <dbReference type="ARBA" id="ARBA00022723"/>
    </source>
</evidence>
<dbReference type="InterPro" id="IPR002792">
    <property type="entry name" value="TRAM_dom"/>
</dbReference>
<keyword evidence="7 8" id="KW-0411">Iron-sulfur</keyword>
<dbReference type="GO" id="GO:0051539">
    <property type="term" value="F:4 iron, 4 sulfur cluster binding"/>
    <property type="evidence" value="ECO:0007669"/>
    <property type="project" value="UniProtKB-UniRule"/>
</dbReference>
<dbReference type="PANTHER" id="PTHR43837">
    <property type="entry name" value="RIBOSOMAL PROTEIN S12 METHYLTHIOTRANSFERASE RIMO"/>
    <property type="match status" value="1"/>
</dbReference>
<evidence type="ECO:0000256" key="3">
    <source>
        <dbReference type="ARBA" id="ARBA00022679"/>
    </source>
</evidence>
<keyword evidence="1 8" id="KW-0004">4Fe-4S</keyword>
<dbReference type="Proteomes" id="UP000824145">
    <property type="component" value="Unassembled WGS sequence"/>
</dbReference>
<dbReference type="InterPro" id="IPR020612">
    <property type="entry name" value="Methylthiotransferase_CS"/>
</dbReference>
<dbReference type="NCBIfam" id="TIGR00089">
    <property type="entry name" value="MiaB/RimO family radical SAM methylthiotransferase"/>
    <property type="match status" value="1"/>
</dbReference>
<sequence length="448" mass="50038">MRFTETGTVPKAELAVISLGCDKNRVDTENALAYFADAGWGVTADLAGADAILVNTCGFIDPAKRESIDAILEAAAYKKTGRCRALIVSGCLSQRYKEQLKEGIPEIDVIAGTDRYADLPAAAERALAGEGLQLLSNDINDRHFTNRRILTTPAHYAYLKIAEGCSNRCTYCAIPYIRGNYTSRGEEELIKEAEFLVEGGVKELILVAQDVTRYGADRGERRLIPLLEKLSALDLERIRLLYLYPEQVDDELIEYIAKNDKICKYVDIPLQHISDRILKRMGRRVNKESILALMKKLRKRDIFVRSTFIVGFPGESEEEFEELLTFLKEAHLYACGFFAYSKEEGTPAAKLDGQLSARVKEARRKRAYAVQNALSAADKKALAGKTFKVIYEDIDFDRQMFVGRTCFQTPEVDGVTYFTSALPVQAGESYDVLITGAEGEDLIGEVRE</sequence>
<comment type="cofactor">
    <cofactor evidence="8">
        <name>[4Fe-4S] cluster</name>
        <dbReference type="ChEBI" id="CHEBI:49883"/>
    </cofactor>
    <text evidence="8">Binds 2 [4Fe-4S] clusters. One cluster is coordinated with 3 cysteines and an exchangeable S-adenosyl-L-methionine.</text>
</comment>
<keyword evidence="2 8" id="KW-0963">Cytoplasm</keyword>
<dbReference type="GO" id="GO:0140101">
    <property type="term" value="F:catalytic activity, acting on a tRNA"/>
    <property type="evidence" value="ECO:0007669"/>
    <property type="project" value="UniProtKB-ARBA"/>
</dbReference>
<keyword evidence="12" id="KW-0689">Ribosomal protein</keyword>
<comment type="catalytic activity">
    <reaction evidence="8">
        <text>L-aspartate(89)-[ribosomal protein uS12]-hydrogen + (sulfur carrier)-SH + AH2 + 2 S-adenosyl-L-methionine = 3-methylsulfanyl-L-aspartate(89)-[ribosomal protein uS12]-hydrogen + (sulfur carrier)-H + 5'-deoxyadenosine + L-methionine + A + S-adenosyl-L-homocysteine + 2 H(+)</text>
        <dbReference type="Rhea" id="RHEA:37087"/>
        <dbReference type="Rhea" id="RHEA-COMP:10460"/>
        <dbReference type="Rhea" id="RHEA-COMP:10461"/>
        <dbReference type="Rhea" id="RHEA-COMP:14737"/>
        <dbReference type="Rhea" id="RHEA-COMP:14739"/>
        <dbReference type="ChEBI" id="CHEBI:13193"/>
        <dbReference type="ChEBI" id="CHEBI:15378"/>
        <dbReference type="ChEBI" id="CHEBI:17319"/>
        <dbReference type="ChEBI" id="CHEBI:17499"/>
        <dbReference type="ChEBI" id="CHEBI:29917"/>
        <dbReference type="ChEBI" id="CHEBI:29961"/>
        <dbReference type="ChEBI" id="CHEBI:57844"/>
        <dbReference type="ChEBI" id="CHEBI:57856"/>
        <dbReference type="ChEBI" id="CHEBI:59789"/>
        <dbReference type="ChEBI" id="CHEBI:64428"/>
        <dbReference type="ChEBI" id="CHEBI:73599"/>
        <dbReference type="EC" id="2.8.4.4"/>
    </reaction>
</comment>
<comment type="similarity">
    <text evidence="8">Belongs to the methylthiotransferase family. RimO subfamily.</text>
</comment>
<dbReference type="SUPFAM" id="SSF102114">
    <property type="entry name" value="Radical SAM enzymes"/>
    <property type="match status" value="1"/>
</dbReference>
<evidence type="ECO:0000256" key="8">
    <source>
        <dbReference type="HAMAP-Rule" id="MF_01865"/>
    </source>
</evidence>
<protein>
    <recommendedName>
        <fullName evidence="8">Ribosomal protein uS12 methylthiotransferase RimO</fullName>
        <shortName evidence="8">uS12 MTTase</shortName>
        <shortName evidence="8">uS12 methylthiotransferase</shortName>
        <ecNumber evidence="8">2.8.4.4</ecNumber>
    </recommendedName>
    <alternativeName>
        <fullName evidence="8">Ribosomal protein uS12 (aspartate-C(3))-methylthiotransferase</fullName>
    </alternativeName>
    <alternativeName>
        <fullName evidence="8">Ribosome maturation factor RimO</fullName>
    </alternativeName>
</protein>
<evidence type="ECO:0000256" key="2">
    <source>
        <dbReference type="ARBA" id="ARBA00022490"/>
    </source>
</evidence>
<dbReference type="AlphaFoldDB" id="A0A9D1MM02"/>
<dbReference type="GO" id="GO:0005829">
    <property type="term" value="C:cytosol"/>
    <property type="evidence" value="ECO:0007669"/>
    <property type="project" value="TreeGrafter"/>
</dbReference>
<dbReference type="InterPro" id="IPR005840">
    <property type="entry name" value="Ribosomal_uS12_MeSTrfase_RimO"/>
</dbReference>
<dbReference type="EC" id="2.8.4.4" evidence="8"/>
<dbReference type="SFLD" id="SFLDG01082">
    <property type="entry name" value="B12-binding_domain_containing"/>
    <property type="match status" value="1"/>
</dbReference>
<dbReference type="GO" id="GO:0035600">
    <property type="term" value="P:tRNA methylthiolation"/>
    <property type="evidence" value="ECO:0007669"/>
    <property type="project" value="UniProtKB-ARBA"/>
</dbReference>
<name>A0A9D1MM02_9FIRM</name>
<feature type="binding site" evidence="8">
    <location>
        <position position="21"/>
    </location>
    <ligand>
        <name>[4Fe-4S] cluster</name>
        <dbReference type="ChEBI" id="CHEBI:49883"/>
        <label>1</label>
    </ligand>
</feature>
<accession>A0A9D1MM02</accession>
<comment type="subcellular location">
    <subcellularLocation>
        <location evidence="8">Cytoplasm</location>
    </subcellularLocation>
</comment>
<dbReference type="InterPro" id="IPR012340">
    <property type="entry name" value="NA-bd_OB-fold"/>
</dbReference>
<dbReference type="PROSITE" id="PS51449">
    <property type="entry name" value="MTTASE_N"/>
    <property type="match status" value="1"/>
</dbReference>
<dbReference type="Gene3D" id="2.40.50.140">
    <property type="entry name" value="Nucleic acid-binding proteins"/>
    <property type="match status" value="1"/>
</dbReference>
<organism evidence="12 13">
    <name type="scientific">Candidatus Caccalectryoclostridium excrementigallinarum</name>
    <dbReference type="NCBI Taxonomy" id="2840710"/>
    <lineage>
        <taxon>Bacteria</taxon>
        <taxon>Bacillati</taxon>
        <taxon>Bacillota</taxon>
        <taxon>Clostridia</taxon>
        <taxon>Christensenellales</taxon>
        <taxon>Christensenellaceae</taxon>
        <taxon>Christensenellaceae incertae sedis</taxon>
        <taxon>Candidatus Caccalectryoclostridium</taxon>
    </lineage>
</organism>
<dbReference type="InterPro" id="IPR038135">
    <property type="entry name" value="Methylthiotransferase_N_sf"/>
</dbReference>
<feature type="domain" description="MTTase N-terminal" evidence="10">
    <location>
        <begin position="12"/>
        <end position="128"/>
    </location>
</feature>
<dbReference type="Pfam" id="PF04055">
    <property type="entry name" value="Radical_SAM"/>
    <property type="match status" value="1"/>
</dbReference>
<evidence type="ECO:0000256" key="4">
    <source>
        <dbReference type="ARBA" id="ARBA00022691"/>
    </source>
</evidence>